<feature type="signal peptide" evidence="1">
    <location>
        <begin position="1"/>
        <end position="20"/>
    </location>
</feature>
<reference evidence="3" key="1">
    <citation type="journal article" date="2019" name="Int. J. Syst. Evol. Microbiol.">
        <title>The Global Catalogue of Microorganisms (GCM) 10K type strain sequencing project: providing services to taxonomists for standard genome sequencing and annotation.</title>
        <authorList>
            <consortium name="The Broad Institute Genomics Platform"/>
            <consortium name="The Broad Institute Genome Sequencing Center for Infectious Disease"/>
            <person name="Wu L."/>
            <person name="Ma J."/>
        </authorList>
    </citation>
    <scope>NUCLEOTIDE SEQUENCE [LARGE SCALE GENOMIC DNA]</scope>
    <source>
        <strain evidence="3">JCM 17919</strain>
    </source>
</reference>
<gene>
    <name evidence="2" type="ORF">GCM10023184_32970</name>
</gene>
<proteinExistence type="predicted"/>
<organism evidence="2 3">
    <name type="scientific">Flaviaesturariibacter amylovorans</name>
    <dbReference type="NCBI Taxonomy" id="1084520"/>
    <lineage>
        <taxon>Bacteria</taxon>
        <taxon>Pseudomonadati</taxon>
        <taxon>Bacteroidota</taxon>
        <taxon>Chitinophagia</taxon>
        <taxon>Chitinophagales</taxon>
        <taxon>Chitinophagaceae</taxon>
        <taxon>Flaviaestuariibacter</taxon>
    </lineage>
</organism>
<evidence type="ECO:0000256" key="1">
    <source>
        <dbReference type="SAM" id="SignalP"/>
    </source>
</evidence>
<protein>
    <recommendedName>
        <fullName evidence="4">DUF922 domain-containing protein</fullName>
    </recommendedName>
</protein>
<evidence type="ECO:0008006" key="4">
    <source>
        <dbReference type="Google" id="ProtNLM"/>
    </source>
</evidence>
<accession>A0ABP8HCG6</accession>
<evidence type="ECO:0000313" key="2">
    <source>
        <dbReference type="EMBL" id="GAA4337247.1"/>
    </source>
</evidence>
<evidence type="ECO:0000313" key="3">
    <source>
        <dbReference type="Proteomes" id="UP001501725"/>
    </source>
</evidence>
<dbReference type="InterPro" id="IPR010321">
    <property type="entry name" value="DUF922"/>
</dbReference>
<dbReference type="Proteomes" id="UP001501725">
    <property type="component" value="Unassembled WGS sequence"/>
</dbReference>
<keyword evidence="1" id="KW-0732">Signal</keyword>
<dbReference type="RefSeq" id="WP_345256875.1">
    <property type="nucleotide sequence ID" value="NZ_BAABGY010000009.1"/>
</dbReference>
<keyword evidence="3" id="KW-1185">Reference proteome</keyword>
<name>A0ABP8HCG6_9BACT</name>
<feature type="chain" id="PRO_5045555763" description="DUF922 domain-containing protein" evidence="1">
    <location>
        <begin position="21"/>
        <end position="203"/>
    </location>
</feature>
<sequence>MKSTFFPALLLLIGSGFGFASIDRDRAAASLTATPAIAAEVPGKEENMELIPWSVRRVVGWEDFQGPVLMGTEAVASTNTSLGLSYQLRGGKLSYEITCTFSKTKSWGMLKNDYILAHEQGHFDITELCARYLYKALSEYTYNRGTYKQDITRIYNEIVAKKEALQEQYDGETDHSRKRKLQKEWEERIESMLEETAPYAQYP</sequence>
<dbReference type="Pfam" id="PF06037">
    <property type="entry name" value="DUF922"/>
    <property type="match status" value="1"/>
</dbReference>
<comment type="caution">
    <text evidence="2">The sequence shown here is derived from an EMBL/GenBank/DDBJ whole genome shotgun (WGS) entry which is preliminary data.</text>
</comment>
<dbReference type="EMBL" id="BAABGY010000009">
    <property type="protein sequence ID" value="GAA4337247.1"/>
    <property type="molecule type" value="Genomic_DNA"/>
</dbReference>